<gene>
    <name evidence="1" type="ORF">J0A69_02080</name>
</gene>
<comment type="caution">
    <text evidence="1">The sequence shown here is derived from an EMBL/GenBank/DDBJ whole genome shotgun (WGS) entry which is preliminary data.</text>
</comment>
<keyword evidence="2" id="KW-1185">Reference proteome</keyword>
<protein>
    <submittedName>
        <fullName evidence="1">Uncharacterized protein</fullName>
    </submittedName>
</protein>
<evidence type="ECO:0000313" key="2">
    <source>
        <dbReference type="Proteomes" id="UP000664480"/>
    </source>
</evidence>
<dbReference type="EMBL" id="JAFKCU010000001">
    <property type="protein sequence ID" value="MBN7814193.1"/>
    <property type="molecule type" value="Genomic_DNA"/>
</dbReference>
<dbReference type="Proteomes" id="UP000664480">
    <property type="component" value="Unassembled WGS sequence"/>
</dbReference>
<name>A0ABS3CAQ8_9BACT</name>
<sequence>MLTKRCIIYPKDIMMITGRSERYAQAMIHKIREFHGKEIHQFITVREFAEFSGITEEQIQKYMY</sequence>
<organism evidence="1 2">
    <name type="scientific">Algoriphagus pacificus</name>
    <dbReference type="NCBI Taxonomy" id="2811234"/>
    <lineage>
        <taxon>Bacteria</taxon>
        <taxon>Pseudomonadati</taxon>
        <taxon>Bacteroidota</taxon>
        <taxon>Cytophagia</taxon>
        <taxon>Cytophagales</taxon>
        <taxon>Cyclobacteriaceae</taxon>
        <taxon>Algoriphagus</taxon>
    </lineage>
</organism>
<evidence type="ECO:0000313" key="1">
    <source>
        <dbReference type="EMBL" id="MBN7814193.1"/>
    </source>
</evidence>
<reference evidence="1 2" key="1">
    <citation type="submission" date="2021-03" db="EMBL/GenBank/DDBJ databases">
        <title>novel species isolated from a fishpond in China.</title>
        <authorList>
            <person name="Lu H."/>
            <person name="Cai Z."/>
        </authorList>
    </citation>
    <scope>NUCLEOTIDE SEQUENCE [LARGE SCALE GENOMIC DNA]</scope>
    <source>
        <strain evidence="1 2">YJ13C</strain>
    </source>
</reference>
<accession>A0ABS3CAQ8</accession>
<dbReference type="RefSeq" id="WP_206584851.1">
    <property type="nucleotide sequence ID" value="NZ_JAFKCU010000001.1"/>
</dbReference>
<proteinExistence type="predicted"/>